<evidence type="ECO:0000313" key="32">
    <source>
        <dbReference type="Ensembl" id="ENSSSCP00070013417.1"/>
    </source>
</evidence>
<dbReference type="PANTHER" id="PTHR45444">
    <property type="entry name" value="XANTHINE DEHYDROGENASE"/>
    <property type="match status" value="1"/>
</dbReference>
<evidence type="ECO:0000256" key="19">
    <source>
        <dbReference type="ARBA" id="ARBA00023027"/>
    </source>
</evidence>
<evidence type="ECO:0000256" key="14">
    <source>
        <dbReference type="ARBA" id="ARBA00022723"/>
    </source>
</evidence>
<feature type="domain" description="FAD-binding PCMH-type" evidence="31">
    <location>
        <begin position="232"/>
        <end position="417"/>
    </location>
</feature>
<dbReference type="Pfam" id="PF00941">
    <property type="entry name" value="FAD_binding_5"/>
    <property type="match status" value="1"/>
</dbReference>
<keyword evidence="12" id="KW-0285">Flavoprotein</keyword>
<dbReference type="InterPro" id="IPR016166">
    <property type="entry name" value="FAD-bd_PCMH"/>
</dbReference>
<dbReference type="FunFam" id="3.90.1170.50:FF:000002">
    <property type="entry name" value="Xanthine dehydrogenase/oxidase"/>
    <property type="match status" value="1"/>
</dbReference>
<dbReference type="InterPro" id="IPR016208">
    <property type="entry name" value="Ald_Oxase/xanthine_DH-like"/>
</dbReference>
<dbReference type="Pfam" id="PF01799">
    <property type="entry name" value="Fer2_2"/>
    <property type="match status" value="1"/>
</dbReference>
<comment type="catalytic activity">
    <reaction evidence="25">
        <text>xanthine + NAD(+) + H2O = urate + NADH + H(+)</text>
        <dbReference type="Rhea" id="RHEA:16669"/>
        <dbReference type="ChEBI" id="CHEBI:15377"/>
        <dbReference type="ChEBI" id="CHEBI:15378"/>
        <dbReference type="ChEBI" id="CHEBI:17712"/>
        <dbReference type="ChEBI" id="CHEBI:17775"/>
        <dbReference type="ChEBI" id="CHEBI:57540"/>
        <dbReference type="ChEBI" id="CHEBI:57945"/>
        <dbReference type="EC" id="1.17.1.4"/>
    </reaction>
</comment>
<dbReference type="InterPro" id="IPR000674">
    <property type="entry name" value="Ald_Oxase/Xan_DH_a/b"/>
</dbReference>
<dbReference type="GO" id="GO:0051537">
    <property type="term" value="F:2 iron, 2 sulfur cluster binding"/>
    <property type="evidence" value="ECO:0007669"/>
    <property type="project" value="UniProtKB-KW"/>
</dbReference>
<dbReference type="Pfam" id="PF01315">
    <property type="entry name" value="Ald_Xan_dh_C"/>
    <property type="match status" value="1"/>
</dbReference>
<evidence type="ECO:0000256" key="8">
    <source>
        <dbReference type="ARBA" id="ARBA00019137"/>
    </source>
</evidence>
<feature type="binding site" evidence="28">
    <location>
        <position position="918"/>
    </location>
    <ligand>
        <name>substrate</name>
    </ligand>
</feature>
<feature type="binding site" evidence="28">
    <location>
        <position position="363"/>
    </location>
    <ligand>
        <name>FAD</name>
        <dbReference type="ChEBI" id="CHEBI:57692"/>
    </ligand>
</feature>
<dbReference type="SMART" id="SM01008">
    <property type="entry name" value="Ald_Xan_dh_C"/>
    <property type="match status" value="1"/>
</dbReference>
<evidence type="ECO:0000259" key="30">
    <source>
        <dbReference type="PROSITE" id="PS51085"/>
    </source>
</evidence>
<feature type="binding site" evidence="29">
    <location>
        <position position="50"/>
    </location>
    <ligand>
        <name>[2Fe-2S] cluster</name>
        <dbReference type="ChEBI" id="CHEBI:190135"/>
        <label>1</label>
    </ligand>
</feature>
<feature type="binding site" evidence="28">
    <location>
        <position position="407"/>
    </location>
    <ligand>
        <name>FAD</name>
        <dbReference type="ChEBI" id="CHEBI:57692"/>
    </ligand>
</feature>
<evidence type="ECO:0000256" key="23">
    <source>
        <dbReference type="ARBA" id="ARBA00034078"/>
    </source>
</evidence>
<evidence type="ECO:0000313" key="33">
    <source>
        <dbReference type="Proteomes" id="UP000314985"/>
    </source>
</evidence>
<feature type="binding site" evidence="29">
    <location>
        <position position="771"/>
    </location>
    <ligand>
        <name>Mo-molybdopterin</name>
        <dbReference type="ChEBI" id="CHEBI:71302"/>
    </ligand>
    <ligandPart>
        <name>Mo</name>
        <dbReference type="ChEBI" id="CHEBI:28685"/>
    </ligandPart>
</feature>
<dbReference type="Pfam" id="PF20256">
    <property type="entry name" value="MoCoBD_2"/>
    <property type="match status" value="1"/>
</dbReference>
<evidence type="ECO:0000256" key="7">
    <source>
        <dbReference type="ARBA" id="ARBA00013221"/>
    </source>
</evidence>
<feature type="binding site" evidence="28">
    <location>
        <position position="884"/>
    </location>
    <ligand>
        <name>substrate</name>
    </ligand>
</feature>
<evidence type="ECO:0000256" key="17">
    <source>
        <dbReference type="ARBA" id="ARBA00023004"/>
    </source>
</evidence>
<dbReference type="FunFam" id="3.30.465.10:FF:000004">
    <property type="entry name" value="Xanthine dehydrogenase/oxidase"/>
    <property type="match status" value="1"/>
</dbReference>
<dbReference type="FunFam" id="3.30.365.10:FF:000006">
    <property type="entry name" value="xanthine dehydrogenase/oxidase"/>
    <property type="match status" value="1"/>
</dbReference>
<evidence type="ECO:0000256" key="3">
    <source>
        <dbReference type="ARBA" id="ARBA00004496"/>
    </source>
</evidence>
<protein>
    <recommendedName>
        <fullName evidence="8">Xanthine dehydrogenase/oxidase</fullName>
        <ecNumber evidence="6">1.17.1.4</ecNumber>
        <ecNumber evidence="7">1.17.3.2</ecNumber>
    </recommendedName>
</protein>
<dbReference type="NCBIfam" id="TIGR02963">
    <property type="entry name" value="xanthine_xdhA"/>
    <property type="match status" value="1"/>
</dbReference>
<dbReference type="InterPro" id="IPR008274">
    <property type="entry name" value="AldOxase/xan_DH_MoCoBD1"/>
</dbReference>
<feature type="binding site" evidence="29">
    <location>
        <position position="45"/>
    </location>
    <ligand>
        <name>[2Fe-2S] cluster</name>
        <dbReference type="ChEBI" id="CHEBI:190135"/>
        <label>1</label>
    </ligand>
</feature>
<evidence type="ECO:0000256" key="22">
    <source>
        <dbReference type="ARBA" id="ARBA00026017"/>
    </source>
</evidence>
<evidence type="ECO:0000256" key="12">
    <source>
        <dbReference type="ARBA" id="ARBA00022630"/>
    </source>
</evidence>
<keyword evidence="14 29" id="KW-0479">Metal-binding</keyword>
<proteinExistence type="inferred from homology"/>
<organism evidence="32 33">
    <name type="scientific">Sus scrofa</name>
    <name type="common">Pig</name>
    <dbReference type="NCBI Taxonomy" id="9823"/>
    <lineage>
        <taxon>Eukaryota</taxon>
        <taxon>Metazoa</taxon>
        <taxon>Chordata</taxon>
        <taxon>Craniata</taxon>
        <taxon>Vertebrata</taxon>
        <taxon>Euteleostomi</taxon>
        <taxon>Mammalia</taxon>
        <taxon>Eutheria</taxon>
        <taxon>Laurasiatheria</taxon>
        <taxon>Artiodactyla</taxon>
        <taxon>Suina</taxon>
        <taxon>Suidae</taxon>
        <taxon>Sus</taxon>
    </lineage>
</organism>
<feature type="binding site" evidence="29">
    <location>
        <position position="53"/>
    </location>
    <ligand>
        <name>[2Fe-2S] cluster</name>
        <dbReference type="ChEBI" id="CHEBI:190135"/>
        <label>1</label>
    </ligand>
</feature>
<dbReference type="SUPFAM" id="SSF47741">
    <property type="entry name" value="CO dehydrogenase ISP C-domain like"/>
    <property type="match status" value="1"/>
</dbReference>
<feature type="binding site" evidence="29">
    <location>
        <position position="1082"/>
    </location>
    <ligand>
        <name>Mo-molybdopterin</name>
        <dbReference type="ChEBI" id="CHEBI:71302"/>
    </ligand>
    <ligandPart>
        <name>Mo</name>
        <dbReference type="ChEBI" id="CHEBI:28685"/>
    </ligandPart>
</feature>
<comment type="catalytic activity">
    <reaction evidence="26">
        <text>hypoxanthine + NAD(+) + H2O = xanthine + NADH + H(+)</text>
        <dbReference type="Rhea" id="RHEA:24670"/>
        <dbReference type="ChEBI" id="CHEBI:15377"/>
        <dbReference type="ChEBI" id="CHEBI:15378"/>
        <dbReference type="ChEBI" id="CHEBI:17368"/>
        <dbReference type="ChEBI" id="CHEBI:17712"/>
        <dbReference type="ChEBI" id="CHEBI:57540"/>
        <dbReference type="ChEBI" id="CHEBI:57945"/>
        <dbReference type="EC" id="1.17.1.4"/>
    </reaction>
</comment>
<dbReference type="Pfam" id="PF02738">
    <property type="entry name" value="MoCoBD_1"/>
    <property type="match status" value="1"/>
</dbReference>
<evidence type="ECO:0000256" key="4">
    <source>
        <dbReference type="ARBA" id="ARBA00004613"/>
    </source>
</evidence>
<feature type="binding site" evidence="29">
    <location>
        <position position="115"/>
    </location>
    <ligand>
        <name>[2Fe-2S] cluster</name>
        <dbReference type="ChEBI" id="CHEBI:190135"/>
        <label>2</label>
    </ligand>
</feature>
<dbReference type="InterPro" id="IPR012675">
    <property type="entry name" value="Beta-grasp_dom_sf"/>
</dbReference>
<keyword evidence="15 28" id="KW-0274">FAD</keyword>
<evidence type="ECO:0000256" key="9">
    <source>
        <dbReference type="ARBA" id="ARBA00022490"/>
    </source>
</evidence>
<evidence type="ECO:0000256" key="5">
    <source>
        <dbReference type="ARBA" id="ARBA00006849"/>
    </source>
</evidence>
<feature type="binding site" evidence="29">
    <location>
        <position position="152"/>
    </location>
    <ligand>
        <name>[2Fe-2S] cluster</name>
        <dbReference type="ChEBI" id="CHEBI:190135"/>
        <label>2</label>
    </ligand>
</feature>
<gene>
    <name evidence="32" type="primary">XDH</name>
</gene>
<dbReference type="Pfam" id="PF00111">
    <property type="entry name" value="Fer2"/>
    <property type="match status" value="1"/>
</dbReference>
<accession>A0A4X1TDP3</accession>
<evidence type="ECO:0000256" key="27">
    <source>
        <dbReference type="PIRSR" id="PIRSR000127-1"/>
    </source>
</evidence>
<comment type="cofactor">
    <cofactor evidence="23">
        <name>[2Fe-2S] cluster</name>
        <dbReference type="ChEBI" id="CHEBI:190135"/>
    </cofactor>
</comment>
<feature type="binding site" evidence="28">
    <location>
        <position position="425"/>
    </location>
    <ligand>
        <name>FAD</name>
        <dbReference type="ChEBI" id="CHEBI:57692"/>
    </ligand>
</feature>
<dbReference type="GO" id="GO:0004855">
    <property type="term" value="F:xanthine oxidase activity"/>
    <property type="evidence" value="ECO:0007669"/>
    <property type="project" value="UniProtKB-EC"/>
</dbReference>
<comment type="subunit">
    <text evidence="22">Homodimer. Interacts with BTN1A1.</text>
</comment>
<dbReference type="SUPFAM" id="SSF55447">
    <property type="entry name" value="CO dehydrogenase flavoprotein C-terminal domain-like"/>
    <property type="match status" value="1"/>
</dbReference>
<dbReference type="InterPro" id="IPR046867">
    <property type="entry name" value="AldOxase/xan_DH_MoCoBD2"/>
</dbReference>
<dbReference type="InterPro" id="IPR016167">
    <property type="entry name" value="FAD-bd_PCMH_sub1"/>
</dbReference>
<dbReference type="InterPro" id="IPR002888">
    <property type="entry name" value="2Fe-2S-bd"/>
</dbReference>
<dbReference type="Gene3D" id="3.30.465.10">
    <property type="match status" value="1"/>
</dbReference>
<dbReference type="InterPro" id="IPR006058">
    <property type="entry name" value="2Fe2S_fd_BS"/>
</dbReference>
<dbReference type="InterPro" id="IPR036010">
    <property type="entry name" value="2Fe-2S_ferredoxin-like_sf"/>
</dbReference>
<keyword evidence="16" id="KW-0560">Oxidoreductase</keyword>
<dbReference type="FunFam" id="3.30.43.10:FF:000001">
    <property type="entry name" value="Xanthine dehydrogenase/oxidase"/>
    <property type="match status" value="1"/>
</dbReference>
<keyword evidence="11" id="KW-0964">Secreted</keyword>
<name>A0A4X1TDP3_PIG</name>
<dbReference type="Gene3D" id="3.10.20.30">
    <property type="match status" value="1"/>
</dbReference>
<feature type="binding site" evidence="29">
    <location>
        <position position="802"/>
    </location>
    <ligand>
        <name>Mo-molybdopterin</name>
        <dbReference type="ChEBI" id="CHEBI:71302"/>
    </ligand>
    <ligandPart>
        <name>Mo</name>
        <dbReference type="ChEBI" id="CHEBI:28685"/>
    </ligandPart>
</feature>
<evidence type="ECO:0000256" key="29">
    <source>
        <dbReference type="PIRSR" id="PIRSR000127-3"/>
    </source>
</evidence>
<dbReference type="FunFam" id="3.10.20.30:FF:000015">
    <property type="entry name" value="Aldehyde oxidase 1"/>
    <property type="match status" value="1"/>
</dbReference>
<evidence type="ECO:0000256" key="10">
    <source>
        <dbReference type="ARBA" id="ARBA00022505"/>
    </source>
</evidence>
<dbReference type="Ensembl" id="ENSSSCT00070016209.1">
    <property type="protein sequence ID" value="ENSSSCP00070013417.1"/>
    <property type="gene ID" value="ENSSSCG00070008275.1"/>
</dbReference>
<dbReference type="Gene3D" id="1.10.150.120">
    <property type="entry name" value="[2Fe-2S]-binding domain"/>
    <property type="match status" value="1"/>
</dbReference>
<dbReference type="GO" id="GO:0004854">
    <property type="term" value="F:xanthine dehydrogenase activity"/>
    <property type="evidence" value="ECO:0007669"/>
    <property type="project" value="UniProtKB-EC"/>
</dbReference>
<evidence type="ECO:0000256" key="21">
    <source>
        <dbReference type="ARBA" id="ARBA00023157"/>
    </source>
</evidence>
<comment type="subcellular location">
    <subcellularLocation>
        <location evidence="3">Cytoplasm</location>
    </subcellularLocation>
    <subcellularLocation>
        <location evidence="2">Peroxisome</location>
    </subcellularLocation>
    <subcellularLocation>
        <location evidence="4">Secreted</location>
    </subcellularLocation>
</comment>
<evidence type="ECO:0000256" key="2">
    <source>
        <dbReference type="ARBA" id="ARBA00004275"/>
    </source>
</evidence>
<dbReference type="GO" id="GO:0071949">
    <property type="term" value="F:FAD binding"/>
    <property type="evidence" value="ECO:0007669"/>
    <property type="project" value="InterPro"/>
</dbReference>
<comment type="cofactor">
    <cofactor evidence="1 28">
        <name>FAD</name>
        <dbReference type="ChEBI" id="CHEBI:57692"/>
    </cofactor>
</comment>
<comment type="catalytic activity">
    <reaction evidence="24">
        <text>xanthine + O2 + H2O = urate + H2O2</text>
        <dbReference type="Rhea" id="RHEA:21132"/>
        <dbReference type="ChEBI" id="CHEBI:15377"/>
        <dbReference type="ChEBI" id="CHEBI:15379"/>
        <dbReference type="ChEBI" id="CHEBI:16240"/>
        <dbReference type="ChEBI" id="CHEBI:17712"/>
        <dbReference type="ChEBI" id="CHEBI:17775"/>
        <dbReference type="EC" id="1.17.3.2"/>
    </reaction>
</comment>
<dbReference type="SUPFAM" id="SSF56003">
    <property type="entry name" value="Molybdenum cofactor-binding domain"/>
    <property type="match status" value="1"/>
</dbReference>
<dbReference type="InterPro" id="IPR001041">
    <property type="entry name" value="2Fe-2S_ferredoxin-type"/>
</dbReference>
<feature type="domain" description="2Fe-2S ferredoxin-type" evidence="30">
    <location>
        <begin position="6"/>
        <end position="93"/>
    </location>
</feature>
<dbReference type="PROSITE" id="PS00197">
    <property type="entry name" value="2FE2S_FER_1"/>
    <property type="match status" value="1"/>
</dbReference>
<evidence type="ECO:0000256" key="18">
    <source>
        <dbReference type="ARBA" id="ARBA00023014"/>
    </source>
</evidence>
<feature type="binding site" evidence="28">
    <location>
        <position position="1013"/>
    </location>
    <ligand>
        <name>substrate</name>
    </ligand>
</feature>
<dbReference type="InterPro" id="IPR014307">
    <property type="entry name" value="Xanthine_DH_ssu"/>
</dbReference>
<dbReference type="GO" id="GO:0005777">
    <property type="term" value="C:peroxisome"/>
    <property type="evidence" value="ECO:0007669"/>
    <property type="project" value="UniProtKB-SubCell"/>
</dbReference>
<keyword evidence="20" id="KW-0576">Peroxisome</keyword>
<dbReference type="Gene3D" id="3.30.43.10">
    <property type="entry name" value="Uridine Diphospho-n-acetylenolpyruvylglucosamine Reductase, domain 2"/>
    <property type="match status" value="1"/>
</dbReference>
<feature type="binding site" evidence="28">
    <location>
        <position position="340"/>
    </location>
    <ligand>
        <name>FAD</name>
        <dbReference type="ChEBI" id="CHEBI:57692"/>
    </ligand>
</feature>
<keyword evidence="19" id="KW-0520">NAD</keyword>
<dbReference type="Gene3D" id="3.90.1170.50">
    <property type="entry name" value="Aldehyde oxidase/xanthine dehydrogenase, a/b hammerhead"/>
    <property type="match status" value="1"/>
</dbReference>
<dbReference type="EC" id="1.17.1.4" evidence="6"/>
<feature type="binding site" evidence="29">
    <location>
        <position position="118"/>
    </location>
    <ligand>
        <name>[2Fe-2S] cluster</name>
        <dbReference type="ChEBI" id="CHEBI:190135"/>
        <label>2</label>
    </ligand>
</feature>
<feature type="binding site" evidence="28">
    <location>
        <position position="806"/>
    </location>
    <ligand>
        <name>substrate</name>
    </ligand>
</feature>
<sequence>MTMTADELVFFVNGKKVVEKNADPETTLLAYLRRKLGLRGTKLGCGEGGCGACTVMFSKYDRLQDKIVHFSANACLAPICSLHHVAVTTVEGIGSTKTRLHPVQERIAKSHGSQCGFCTPGIVMSMYTLLRNQPEPTVEEIEDAFQGNLCRCTGYRPILQGFRTFAKDGGCCGGSGDTPNCCLNQKKDHKQVTLSPSLFNAEEFMPLDPTQEPIFPPELLRLKDTPQKQLRFEGERVTWIQASTLKELLDLKAQHPEAKLVVGNTELGVEMKFKNRLFPVIICPAWIPELNSVEQGLEGISFGAACTLSAVEKTLLDAVAKLPSHKTEVFRGVLEQLRWFAGKQVKAVASIGGNIITASPISDLNPVFMASRAKLTIVSRGTRRTVPMDHTFFPSYRKTLLGPEEILLSIEIPYSREGEFFSAFKQASRREDDIAKVTCGMRVLFEPGTTQVKELDLCYGGMADRTISALKTTRKQLSQFWNEKLLQDVCAGLAEELSLPPDAPGGMVEFRRTLSLSFFFKFYLTVLQKLGREDPEDKCGKLDPTYASATWLFHKDPPANVQLFQEVPKGQSEEDMVGRPLPHLAAALQASGEAVYCDDIPCYENELFLRLVTSTRAHAKIKSIDISEAQKVPGFVCFLSADDIPGSNEIGIFKDETVFVKDKVTCVGHAIGAVVADTPEHAQRAAHGVKVTYEDLPAIITIEDAIKYNSFYESELKIEKGDLKKGFSEADNVVSGELYIGGQEHFYLETHCTIAVPKGEAGEMELFLATQNAMMAQSSVASTLGVPINRILVRVKRIGGGFGGKETRGIGLTVAVALAAYKTGRPVRCMLDRDEDMLMTGGRHPFLARYKVGFMKTGKIVALEVDHYSNAGNSLDLSHGIMERALFHMDNSYKIPNIRGTGRLCKTNLPSNTAFRGFGGPGMFIAEYWMSEVAVTCGLPAEEVRRKNLYKEGDLTHFNQKLEGFTLPRCWDECLESSQYHARKSEVDKFNRENCWKKRGLCIIPTKFGVSFTIPFLNQAGALIHVYTDGSVLVSHGGTEMGQGLHTKMVQVAGRALKIPTSKIYISETSTNTVPNSSPTAASVSSDIYGQAVYEACQTILKRLDPFKRKNPSGSWEDWVTAAYHDRVSLSATGFYKTPNLGYSFETNSGNAFHYFTYGVACSEVEIDCLTGDHKNLRTDIVMDVGSSLNPAIDIGQVEGAFVQGLGLFTLEELHYSPDGILHTRGPSTYKIPAFGSIPTEFRVSLLRDCPNKKAIYASKGCGEPPLFLGASIFFAIKDAIRAARVQHTDNNTKELFRLDSPATPEKIRNACVDKFTSLCVTEVPEHCKPWSLRV</sequence>
<reference evidence="32" key="2">
    <citation type="submission" date="2025-08" db="UniProtKB">
        <authorList>
            <consortium name="Ensembl"/>
        </authorList>
    </citation>
    <scope>IDENTIFICATION</scope>
</reference>
<comment type="cofactor">
    <cofactor evidence="29">
        <name>[2Fe-2S] cluster</name>
        <dbReference type="ChEBI" id="CHEBI:190135"/>
    </cofactor>
    <text evidence="29">Binds 2 [2Fe-2S] clusters.</text>
</comment>
<evidence type="ECO:0000256" key="13">
    <source>
        <dbReference type="ARBA" id="ARBA00022714"/>
    </source>
</evidence>
<dbReference type="EC" id="1.17.3.2" evidence="7"/>
<dbReference type="Gene3D" id="3.30.365.10">
    <property type="entry name" value="Aldehyde oxidase/xanthine dehydrogenase, molybdopterin binding domain"/>
    <property type="match status" value="5"/>
</dbReference>
<dbReference type="GO" id="GO:0005506">
    <property type="term" value="F:iron ion binding"/>
    <property type="evidence" value="ECO:0007669"/>
    <property type="project" value="InterPro"/>
</dbReference>
<dbReference type="Pfam" id="PF03450">
    <property type="entry name" value="CO_deh_flav_C"/>
    <property type="match status" value="1"/>
</dbReference>
<evidence type="ECO:0000256" key="26">
    <source>
        <dbReference type="ARBA" id="ARBA00049517"/>
    </source>
</evidence>
<dbReference type="SUPFAM" id="SSF56176">
    <property type="entry name" value="FAD-binding/transporter-associated domain-like"/>
    <property type="match status" value="1"/>
</dbReference>
<dbReference type="Proteomes" id="UP000314985">
    <property type="component" value="Chromosome 3"/>
</dbReference>
<feature type="binding site" evidence="28">
    <location>
        <begin position="350"/>
        <end position="354"/>
    </location>
    <ligand>
        <name>FAD</name>
        <dbReference type="ChEBI" id="CHEBI:57692"/>
    </ligand>
</feature>
<dbReference type="PROSITE" id="PS00559">
    <property type="entry name" value="MOLYBDOPTERIN_EUK"/>
    <property type="match status" value="1"/>
</dbReference>
<dbReference type="PROSITE" id="PS51387">
    <property type="entry name" value="FAD_PCMH"/>
    <property type="match status" value="1"/>
</dbReference>
<evidence type="ECO:0000256" key="15">
    <source>
        <dbReference type="ARBA" id="ARBA00022827"/>
    </source>
</evidence>
<comment type="similarity">
    <text evidence="5">Belongs to the xanthine dehydrogenase family.</text>
</comment>
<evidence type="ECO:0000256" key="20">
    <source>
        <dbReference type="ARBA" id="ARBA00023140"/>
    </source>
</evidence>
<dbReference type="InterPro" id="IPR016169">
    <property type="entry name" value="FAD-bd_PCMH_sub2"/>
</dbReference>
<dbReference type="GO" id="GO:0043546">
    <property type="term" value="F:molybdopterin cofactor binding"/>
    <property type="evidence" value="ECO:0007669"/>
    <property type="project" value="InterPro"/>
</dbReference>
<feature type="binding site" evidence="28">
    <location>
        <begin position="260"/>
        <end position="267"/>
    </location>
    <ligand>
        <name>FAD</name>
        <dbReference type="ChEBI" id="CHEBI:57692"/>
    </ligand>
</feature>
<evidence type="ECO:0000256" key="1">
    <source>
        <dbReference type="ARBA" id="ARBA00001974"/>
    </source>
</evidence>
<keyword evidence="17 29" id="KW-0408">Iron</keyword>
<dbReference type="SUPFAM" id="SSF54292">
    <property type="entry name" value="2Fe-2S ferredoxin-like"/>
    <property type="match status" value="1"/>
</dbReference>
<feature type="binding site" evidence="29">
    <location>
        <position position="150"/>
    </location>
    <ligand>
        <name>[2Fe-2S] cluster</name>
        <dbReference type="ChEBI" id="CHEBI:190135"/>
        <label>2</label>
    </ligand>
</feature>
<evidence type="ECO:0000256" key="6">
    <source>
        <dbReference type="ARBA" id="ARBA00013123"/>
    </source>
</evidence>
<evidence type="ECO:0000259" key="31">
    <source>
        <dbReference type="PROSITE" id="PS51387"/>
    </source>
</evidence>
<dbReference type="GO" id="GO:0005576">
    <property type="term" value="C:extracellular region"/>
    <property type="evidence" value="ECO:0007669"/>
    <property type="project" value="UniProtKB-SubCell"/>
</dbReference>
<dbReference type="SMART" id="SM01092">
    <property type="entry name" value="CO_deh_flav_C"/>
    <property type="match status" value="1"/>
</dbReference>
<feature type="active site" description="Proton acceptor" evidence="27">
    <location>
        <position position="1264"/>
    </location>
</feature>
<comment type="cofactor">
    <cofactor evidence="29">
        <name>Mo-molybdopterin</name>
        <dbReference type="ChEBI" id="CHEBI:71302"/>
    </cofactor>
    <text evidence="29">Binds 1 Mo-molybdopterin (Mo-MPT) cofactor per subunit.</text>
</comment>
<feature type="binding site" evidence="29">
    <location>
        <position position="75"/>
    </location>
    <ligand>
        <name>[2Fe-2S] cluster</name>
        <dbReference type="ChEBI" id="CHEBI:190135"/>
        <label>1</label>
    </ligand>
</feature>
<dbReference type="InterPro" id="IPR036318">
    <property type="entry name" value="FAD-bd_PCMH-like_sf"/>
</dbReference>
<evidence type="ECO:0000256" key="24">
    <source>
        <dbReference type="ARBA" id="ARBA00047378"/>
    </source>
</evidence>
<evidence type="ECO:0000256" key="11">
    <source>
        <dbReference type="ARBA" id="ARBA00022525"/>
    </source>
</evidence>
<feature type="binding site" evidence="29">
    <location>
        <position position="916"/>
    </location>
    <ligand>
        <name>Mo-molybdopterin</name>
        <dbReference type="ChEBI" id="CHEBI:71302"/>
    </ligand>
    <ligandPart>
        <name>Mo</name>
        <dbReference type="ChEBI" id="CHEBI:28685"/>
    </ligandPart>
</feature>
<dbReference type="FunFam" id="3.30.365.10:FF:000004">
    <property type="entry name" value="Xanthine dehydrogenase oxidase"/>
    <property type="match status" value="1"/>
</dbReference>
<dbReference type="InterPro" id="IPR022407">
    <property type="entry name" value="OxRdtase_Mopterin_BS"/>
</dbReference>
<dbReference type="PROSITE" id="PS51085">
    <property type="entry name" value="2FE2S_FER_2"/>
    <property type="match status" value="1"/>
</dbReference>
<dbReference type="InterPro" id="IPR036683">
    <property type="entry name" value="CO_DH_flav_C_dom_sf"/>
</dbReference>
<dbReference type="FunFam" id="3.30.390.50:FF:000001">
    <property type="entry name" value="Xanthine dehydrogenase oxidase"/>
    <property type="match status" value="1"/>
</dbReference>
<dbReference type="InterPro" id="IPR036856">
    <property type="entry name" value="Ald_Oxase/Xan_DH_a/b_sf"/>
</dbReference>
<keyword evidence="21" id="KW-1015">Disulfide bond</keyword>
<dbReference type="SUPFAM" id="SSF54665">
    <property type="entry name" value="CO dehydrogenase molybdoprotein N-domain-like"/>
    <property type="match status" value="1"/>
</dbReference>
<dbReference type="FunFam" id="1.10.150.120:FF:000002">
    <property type="entry name" value="xanthine dehydrogenase/oxidase"/>
    <property type="match status" value="1"/>
</dbReference>
<dbReference type="InterPro" id="IPR002346">
    <property type="entry name" value="Mopterin_DH_FAD-bd"/>
</dbReference>
<dbReference type="PIRSF" id="PIRSF000127">
    <property type="entry name" value="Xanthine_DH"/>
    <property type="match status" value="1"/>
</dbReference>
<dbReference type="PANTHER" id="PTHR45444:SF3">
    <property type="entry name" value="XANTHINE DEHYDROGENASE"/>
    <property type="match status" value="1"/>
</dbReference>
<evidence type="ECO:0000256" key="25">
    <source>
        <dbReference type="ARBA" id="ARBA00049017"/>
    </source>
</evidence>
<dbReference type="InterPro" id="IPR037165">
    <property type="entry name" value="AldOxase/xan_DH_Mopterin-bd_sf"/>
</dbReference>
<dbReference type="Gene3D" id="3.30.390.50">
    <property type="entry name" value="CO dehydrogenase flavoprotein, C-terminal domain"/>
    <property type="match status" value="1"/>
</dbReference>
<reference evidence="32 33" key="1">
    <citation type="submission" date="2017-08" db="EMBL/GenBank/DDBJ databases">
        <title>USMARCv1.0.</title>
        <authorList>
            <person name="Hannum G.I."/>
            <person name="Koren S."/>
            <person name="Schroeder S.G."/>
            <person name="Chin S.C."/>
            <person name="Nonneman D.J."/>
            <person name="Becker S.A."/>
            <person name="Rosen B.D."/>
            <person name="Bickhart D.M."/>
            <person name="Putnam N.H."/>
            <person name="Green R.E."/>
            <person name="Tuggle C.K."/>
            <person name="Liu H."/>
            <person name="Rohrer G.A."/>
            <person name="Warr A."/>
            <person name="Hall R."/>
            <person name="Kim K."/>
            <person name="Hume D.A."/>
            <person name="Talbot R."/>
            <person name="Chow W."/>
            <person name="Howe K."/>
            <person name="Schwartz A.S."/>
            <person name="Watson M."/>
            <person name="Archibald A.L."/>
            <person name="Phillippy A.M."/>
            <person name="Smith T.P.L."/>
        </authorList>
    </citation>
    <scope>NUCLEOTIDE SEQUENCE [LARGE SCALE GENOMIC DNA]</scope>
</reference>
<evidence type="ECO:0000256" key="16">
    <source>
        <dbReference type="ARBA" id="ARBA00023002"/>
    </source>
</evidence>
<dbReference type="InterPro" id="IPR005107">
    <property type="entry name" value="CO_DH_flav_C"/>
</dbReference>
<keyword evidence="18 29" id="KW-0411">Iron-sulfur</keyword>
<keyword evidence="10 29" id="KW-0500">Molybdenum</keyword>
<dbReference type="FunFam" id="3.30.365.10:FF:000003">
    <property type="entry name" value="Aldehyde oxidase 1"/>
    <property type="match status" value="1"/>
</dbReference>
<dbReference type="InterPro" id="IPR036884">
    <property type="entry name" value="2Fe-2S-bd_dom_sf"/>
</dbReference>
<keyword evidence="9" id="KW-0963">Cytoplasm</keyword>
<evidence type="ECO:0000256" key="28">
    <source>
        <dbReference type="PIRSR" id="PIRSR000127-2"/>
    </source>
</evidence>
<dbReference type="FunFam" id="3.30.365.10:FF:000001">
    <property type="entry name" value="Xanthine dehydrogenase oxidase"/>
    <property type="match status" value="1"/>
</dbReference>
<keyword evidence="13 29" id="KW-0001">2Fe-2S</keyword>